<evidence type="ECO:0000259" key="6">
    <source>
        <dbReference type="PROSITE" id="PS50950"/>
    </source>
</evidence>
<dbReference type="SUPFAM" id="SSF57716">
    <property type="entry name" value="Glucocorticoid receptor-like (DNA-binding domain)"/>
    <property type="match status" value="1"/>
</dbReference>
<protein>
    <recommendedName>
        <fullName evidence="6">THAP-type domain-containing protein</fullName>
    </recommendedName>
</protein>
<dbReference type="Proteomes" id="UP001549920">
    <property type="component" value="Unassembled WGS sequence"/>
</dbReference>
<dbReference type="EMBL" id="JBEUOH010000010">
    <property type="protein sequence ID" value="KAL0882265.1"/>
    <property type="molecule type" value="Genomic_DNA"/>
</dbReference>
<keyword evidence="3" id="KW-0862">Zinc</keyword>
<reference evidence="7 8" key="1">
    <citation type="submission" date="2024-06" db="EMBL/GenBank/DDBJ databases">
        <title>A chromosome-level genome assembly of beet webworm, Loxostege sticticalis.</title>
        <authorList>
            <person name="Zhang Y."/>
        </authorList>
    </citation>
    <scope>NUCLEOTIDE SEQUENCE [LARGE SCALE GENOMIC DNA]</scope>
    <source>
        <strain evidence="7">AQ026</strain>
        <tissue evidence="7">Whole body</tissue>
    </source>
</reference>
<sequence>MISTSLHEKYRNYRYCIVQECKNTSIKTPGKLWITVPSETIIRKTWLRLAQRDPESLLTVTQIYFCEDHFDTCFTLGIVNFMHLVLVAFSKRLLIVNQSSTGSSKERALLTSSKVS</sequence>
<keyword evidence="2 5" id="KW-0863">Zinc-finger</keyword>
<dbReference type="InterPro" id="IPR006612">
    <property type="entry name" value="THAP_Znf"/>
</dbReference>
<evidence type="ECO:0000256" key="2">
    <source>
        <dbReference type="ARBA" id="ARBA00022771"/>
    </source>
</evidence>
<evidence type="ECO:0000313" key="8">
    <source>
        <dbReference type="Proteomes" id="UP001549920"/>
    </source>
</evidence>
<comment type="caution">
    <text evidence="7">The sequence shown here is derived from an EMBL/GenBank/DDBJ whole genome shotgun (WGS) entry which is preliminary data.</text>
</comment>
<evidence type="ECO:0000313" key="7">
    <source>
        <dbReference type="EMBL" id="KAL0882265.1"/>
    </source>
</evidence>
<dbReference type="PROSITE" id="PS50950">
    <property type="entry name" value="ZF_THAP"/>
    <property type="match status" value="1"/>
</dbReference>
<keyword evidence="1" id="KW-0479">Metal-binding</keyword>
<proteinExistence type="predicted"/>
<feature type="domain" description="THAP-type" evidence="6">
    <location>
        <begin position="10"/>
        <end position="103"/>
    </location>
</feature>
<keyword evidence="4 5" id="KW-0238">DNA-binding</keyword>
<evidence type="ECO:0000256" key="3">
    <source>
        <dbReference type="ARBA" id="ARBA00022833"/>
    </source>
</evidence>
<evidence type="ECO:0000256" key="5">
    <source>
        <dbReference type="PROSITE-ProRule" id="PRU00309"/>
    </source>
</evidence>
<evidence type="ECO:0000256" key="1">
    <source>
        <dbReference type="ARBA" id="ARBA00022723"/>
    </source>
</evidence>
<dbReference type="Pfam" id="PF05485">
    <property type="entry name" value="THAP"/>
    <property type="match status" value="1"/>
</dbReference>
<evidence type="ECO:0000256" key="4">
    <source>
        <dbReference type="ARBA" id="ARBA00023125"/>
    </source>
</evidence>
<gene>
    <name evidence="7" type="ORF">ABMA27_000796</name>
</gene>
<accession>A0ABR3I0C6</accession>
<name>A0ABR3I0C6_LOXSC</name>
<organism evidence="7 8">
    <name type="scientific">Loxostege sticticalis</name>
    <name type="common">Beet webworm moth</name>
    <dbReference type="NCBI Taxonomy" id="481309"/>
    <lineage>
        <taxon>Eukaryota</taxon>
        <taxon>Metazoa</taxon>
        <taxon>Ecdysozoa</taxon>
        <taxon>Arthropoda</taxon>
        <taxon>Hexapoda</taxon>
        <taxon>Insecta</taxon>
        <taxon>Pterygota</taxon>
        <taxon>Neoptera</taxon>
        <taxon>Endopterygota</taxon>
        <taxon>Lepidoptera</taxon>
        <taxon>Glossata</taxon>
        <taxon>Ditrysia</taxon>
        <taxon>Pyraloidea</taxon>
        <taxon>Crambidae</taxon>
        <taxon>Pyraustinae</taxon>
        <taxon>Loxostege</taxon>
    </lineage>
</organism>
<keyword evidence="8" id="KW-1185">Reference proteome</keyword>